<dbReference type="InterPro" id="IPR016032">
    <property type="entry name" value="Sig_transdc_resp-reg_C-effctor"/>
</dbReference>
<organism evidence="1 2">
    <name type="scientific">Actinomyces glycerinitolerans</name>
    <dbReference type="NCBI Taxonomy" id="1892869"/>
    <lineage>
        <taxon>Bacteria</taxon>
        <taxon>Bacillati</taxon>
        <taxon>Actinomycetota</taxon>
        <taxon>Actinomycetes</taxon>
        <taxon>Actinomycetales</taxon>
        <taxon>Actinomycetaceae</taxon>
        <taxon>Actinomyces</taxon>
    </lineage>
</organism>
<dbReference type="GO" id="GO:0003677">
    <property type="term" value="F:DNA binding"/>
    <property type="evidence" value="ECO:0007669"/>
    <property type="project" value="InterPro"/>
</dbReference>
<dbReference type="InterPro" id="IPR036388">
    <property type="entry name" value="WH-like_DNA-bd_sf"/>
</dbReference>
<dbReference type="SUPFAM" id="SSF46894">
    <property type="entry name" value="C-terminal effector domain of the bipartite response regulators"/>
    <property type="match status" value="1"/>
</dbReference>
<sequence length="48" mass="5518">MAIVPLRGAQRLVIATDSVKKNVTRILAKLDLRDRVQLVILMRDIEFQ</sequence>
<evidence type="ECO:0000313" key="1">
    <source>
        <dbReference type="EMBL" id="SHE24255.1"/>
    </source>
</evidence>
<dbReference type="STRING" id="1892869.ACGLYG10_0455"/>
<dbReference type="EMBL" id="FQTT01000001">
    <property type="protein sequence ID" value="SHE24255.1"/>
    <property type="molecule type" value="Genomic_DNA"/>
</dbReference>
<accession>A0A1M4RW99</accession>
<protein>
    <submittedName>
        <fullName evidence="1">Uncharacterized protein</fullName>
    </submittedName>
</protein>
<evidence type="ECO:0000313" key="2">
    <source>
        <dbReference type="Proteomes" id="UP000184291"/>
    </source>
</evidence>
<gene>
    <name evidence="1" type="ORF">ACGLYG10_0455</name>
</gene>
<dbReference type="Gene3D" id="1.10.10.10">
    <property type="entry name" value="Winged helix-like DNA-binding domain superfamily/Winged helix DNA-binding domain"/>
    <property type="match status" value="1"/>
</dbReference>
<proteinExistence type="predicted"/>
<dbReference type="GO" id="GO:0006355">
    <property type="term" value="P:regulation of DNA-templated transcription"/>
    <property type="evidence" value="ECO:0007669"/>
    <property type="project" value="InterPro"/>
</dbReference>
<reference evidence="2" key="1">
    <citation type="submission" date="2016-09" db="EMBL/GenBank/DDBJ databases">
        <authorList>
            <person name="Strepis N."/>
        </authorList>
    </citation>
    <scope>NUCLEOTIDE SEQUENCE [LARGE SCALE GENOMIC DNA]</scope>
</reference>
<dbReference type="AlphaFoldDB" id="A0A1M4RW99"/>
<keyword evidence="2" id="KW-1185">Reference proteome</keyword>
<name>A0A1M4RW99_9ACTO</name>
<dbReference type="Proteomes" id="UP000184291">
    <property type="component" value="Unassembled WGS sequence"/>
</dbReference>